<dbReference type="AlphaFoldDB" id="A0A8T4C9E4"/>
<dbReference type="Pfam" id="PF01750">
    <property type="entry name" value="HycI"/>
    <property type="match status" value="1"/>
</dbReference>
<dbReference type="Proteomes" id="UP000774699">
    <property type="component" value="Unassembled WGS sequence"/>
</dbReference>
<evidence type="ECO:0000313" key="1">
    <source>
        <dbReference type="EMBL" id="MBM3281785.1"/>
    </source>
</evidence>
<comment type="caution">
    <text evidence="1">The sequence shown here is derived from an EMBL/GenBank/DDBJ whole genome shotgun (WGS) entry which is preliminary data.</text>
</comment>
<dbReference type="Gene3D" id="3.40.50.1450">
    <property type="entry name" value="HybD-like"/>
    <property type="match status" value="1"/>
</dbReference>
<evidence type="ECO:0008006" key="3">
    <source>
        <dbReference type="Google" id="ProtNLM"/>
    </source>
</evidence>
<organism evidence="1 2">
    <name type="scientific">Candidatus Iainarchaeum sp</name>
    <dbReference type="NCBI Taxonomy" id="3101447"/>
    <lineage>
        <taxon>Archaea</taxon>
        <taxon>Candidatus Iainarchaeota</taxon>
        <taxon>Candidatus Iainarchaeia</taxon>
        <taxon>Candidatus Iainarchaeales</taxon>
        <taxon>Candidatus Iainarchaeaceae</taxon>
        <taxon>Candidatus Iainarchaeum</taxon>
    </lineage>
</organism>
<protein>
    <recommendedName>
        <fullName evidence="3">Hydrogenase maturation protease</fullName>
    </recommendedName>
</protein>
<reference evidence="1" key="1">
    <citation type="submission" date="2019-03" db="EMBL/GenBank/DDBJ databases">
        <title>Lake Tanganyika Metagenome-Assembled Genomes (MAGs).</title>
        <authorList>
            <person name="Tran P."/>
        </authorList>
    </citation>
    <scope>NUCLEOTIDE SEQUENCE</scope>
    <source>
        <strain evidence="1">M_DeepCast_50m_m2_156</strain>
    </source>
</reference>
<gene>
    <name evidence="1" type="ORF">FJY86_00370</name>
</gene>
<sequence length="135" mass="15590">MVRLYVLGNPLEEVDALPIQLLPRLCEAFPSLHFVEIDPTENFPEEEHLIIIDTIINIPRVMVWTDVNAIKSSPSYSLHDFDLGMTLKLMQKMGKLKRVTIFGIPPAHDERKKEEIFHELKQTMSNSLLKNESHN</sequence>
<dbReference type="EMBL" id="VGJJ01000002">
    <property type="protein sequence ID" value="MBM3281785.1"/>
    <property type="molecule type" value="Genomic_DNA"/>
</dbReference>
<name>A0A8T4C9E4_9ARCH</name>
<dbReference type="GO" id="GO:0008233">
    <property type="term" value="F:peptidase activity"/>
    <property type="evidence" value="ECO:0007669"/>
    <property type="project" value="InterPro"/>
</dbReference>
<dbReference type="InterPro" id="IPR023430">
    <property type="entry name" value="Pept_HybD-like_dom_sf"/>
</dbReference>
<accession>A0A8T4C9E4</accession>
<proteinExistence type="predicted"/>
<evidence type="ECO:0000313" key="2">
    <source>
        <dbReference type="Proteomes" id="UP000774699"/>
    </source>
</evidence>
<dbReference type="InterPro" id="IPR000671">
    <property type="entry name" value="Peptidase_A31"/>
</dbReference>
<dbReference type="SUPFAM" id="SSF53163">
    <property type="entry name" value="HybD-like"/>
    <property type="match status" value="1"/>
</dbReference>
<dbReference type="GO" id="GO:0008047">
    <property type="term" value="F:enzyme activator activity"/>
    <property type="evidence" value="ECO:0007669"/>
    <property type="project" value="InterPro"/>
</dbReference>